<accession>A0AAW1JGI1</accession>
<name>A0AAW1JGI1_POPJA</name>
<sequence length="499" mass="58741">MLSAKKVKLHGMQDNRWTTKDKITQYKGLINLFTRDSKIMQIDTQVANKKQQQLLKQLHKDIVLNRQKLDNAFRGDKQQIRNVLQEHRNMQLAYQELHALQIIAHIHQDNFNKRKELDRLTHRMKLRTEALIHAKLQLAELQDRLQYEAPELQDRLQYEAPGTLPSEIQAKIVTGQVQDADAILKQDAAISVRHIYTKILCIMKKDAIYFDAVLNTLRLDSKLQGKCMFRTVQLGQLATEYLDDRKNEFMQLEKAVKKDMKGREQELETIRQCVGGLNKKLRMLIRRDSDLNVSDNFNPQYRTISELDMLNDLEFTKEIFERLQNVAKVTHFEEIFPCIQEQKRQAERLEELVRRGMENRETLQNKSNHAELMYYDMLYTMNETTFEYKENKKQLKSELNEAKERIKDTTVTISNRGKLMVMIRRSLQQILGKCRPVQRNIETKKSGHRKLSQIYIDEPEQIEEDGANLINALYTKLQLLANATANVPPLQGRDKERYC</sequence>
<comment type="caution">
    <text evidence="2">The sequence shown here is derived from an EMBL/GenBank/DDBJ whole genome shotgun (WGS) entry which is preliminary data.</text>
</comment>
<dbReference type="Proteomes" id="UP001458880">
    <property type="component" value="Unassembled WGS sequence"/>
</dbReference>
<evidence type="ECO:0000256" key="1">
    <source>
        <dbReference type="SAM" id="Coils"/>
    </source>
</evidence>
<dbReference type="GO" id="GO:0097542">
    <property type="term" value="C:ciliary tip"/>
    <property type="evidence" value="ECO:0007669"/>
    <property type="project" value="TreeGrafter"/>
</dbReference>
<evidence type="ECO:0000313" key="2">
    <source>
        <dbReference type="EMBL" id="KAK9702347.1"/>
    </source>
</evidence>
<reference evidence="2 3" key="1">
    <citation type="journal article" date="2024" name="BMC Genomics">
        <title>De novo assembly and annotation of Popillia japonica's genome with initial clues to its potential as an invasive pest.</title>
        <authorList>
            <person name="Cucini C."/>
            <person name="Boschi S."/>
            <person name="Funari R."/>
            <person name="Cardaioli E."/>
            <person name="Iannotti N."/>
            <person name="Marturano G."/>
            <person name="Paoli F."/>
            <person name="Bruttini M."/>
            <person name="Carapelli A."/>
            <person name="Frati F."/>
            <person name="Nardi F."/>
        </authorList>
    </citation>
    <scope>NUCLEOTIDE SEQUENCE [LARGE SCALE GENOMIC DNA]</scope>
    <source>
        <strain evidence="2">DMR45628</strain>
    </source>
</reference>
<keyword evidence="3" id="KW-1185">Reference proteome</keyword>
<feature type="coiled-coil region" evidence="1">
    <location>
        <begin position="339"/>
        <end position="412"/>
    </location>
</feature>
<dbReference type="AlphaFoldDB" id="A0AAW1JGI1"/>
<protein>
    <submittedName>
        <fullName evidence="2">Uncharacterized protein</fullName>
    </submittedName>
</protein>
<gene>
    <name evidence="2" type="ORF">QE152_g30021</name>
</gene>
<dbReference type="EMBL" id="JASPKY010000395">
    <property type="protein sequence ID" value="KAK9702347.1"/>
    <property type="molecule type" value="Genomic_DNA"/>
</dbReference>
<evidence type="ECO:0000313" key="3">
    <source>
        <dbReference type="Proteomes" id="UP001458880"/>
    </source>
</evidence>
<dbReference type="PANTHER" id="PTHR46518:SF1">
    <property type="entry name" value="OUTER DYNEIN ARM-DOCKING COMPLEX SUBUNIT 3"/>
    <property type="match status" value="1"/>
</dbReference>
<dbReference type="PANTHER" id="PTHR46518">
    <property type="entry name" value="COILED-COIL DOMAIN-CONTAINING PROTEIN 151"/>
    <property type="match status" value="1"/>
</dbReference>
<dbReference type="GO" id="GO:0036158">
    <property type="term" value="P:outer dynein arm assembly"/>
    <property type="evidence" value="ECO:0007669"/>
    <property type="project" value="InterPro"/>
</dbReference>
<dbReference type="GO" id="GO:0035253">
    <property type="term" value="C:ciliary rootlet"/>
    <property type="evidence" value="ECO:0007669"/>
    <property type="project" value="TreeGrafter"/>
</dbReference>
<keyword evidence="1" id="KW-0175">Coiled coil</keyword>
<dbReference type="GO" id="GO:0003341">
    <property type="term" value="P:cilium movement"/>
    <property type="evidence" value="ECO:0007669"/>
    <property type="project" value="InterPro"/>
</dbReference>
<proteinExistence type="predicted"/>
<organism evidence="2 3">
    <name type="scientific">Popillia japonica</name>
    <name type="common">Japanese beetle</name>
    <dbReference type="NCBI Taxonomy" id="7064"/>
    <lineage>
        <taxon>Eukaryota</taxon>
        <taxon>Metazoa</taxon>
        <taxon>Ecdysozoa</taxon>
        <taxon>Arthropoda</taxon>
        <taxon>Hexapoda</taxon>
        <taxon>Insecta</taxon>
        <taxon>Pterygota</taxon>
        <taxon>Neoptera</taxon>
        <taxon>Endopterygota</taxon>
        <taxon>Coleoptera</taxon>
        <taxon>Polyphaga</taxon>
        <taxon>Scarabaeiformia</taxon>
        <taxon>Scarabaeidae</taxon>
        <taxon>Rutelinae</taxon>
        <taxon>Popillia</taxon>
    </lineage>
</organism>
<dbReference type="GO" id="GO:0036064">
    <property type="term" value="C:ciliary basal body"/>
    <property type="evidence" value="ECO:0007669"/>
    <property type="project" value="TreeGrafter"/>
</dbReference>
<dbReference type="InterPro" id="IPR033192">
    <property type="entry name" value="ODAD3"/>
</dbReference>